<organism evidence="2 3">
    <name type="scientific">Peribacillus simplex</name>
    <dbReference type="NCBI Taxonomy" id="1478"/>
    <lineage>
        <taxon>Bacteria</taxon>
        <taxon>Bacillati</taxon>
        <taxon>Bacillota</taxon>
        <taxon>Bacilli</taxon>
        <taxon>Bacillales</taxon>
        <taxon>Bacillaceae</taxon>
        <taxon>Peribacillus</taxon>
    </lineage>
</organism>
<dbReference type="InterPro" id="IPR013830">
    <property type="entry name" value="SGNH_hydro"/>
</dbReference>
<evidence type="ECO:0000313" key="3">
    <source>
        <dbReference type="Proteomes" id="UP000182110"/>
    </source>
</evidence>
<reference evidence="2 3" key="1">
    <citation type="journal article" date="2014" name="Genome Announc.">
        <title>Genome Sequence of Bacillus simplex Strain P558, Isolated from a Human Fecal Sample.</title>
        <authorList>
            <person name="Croce O."/>
            <person name="Hugon P."/>
            <person name="Lagier J.C."/>
            <person name="Bibi F."/>
            <person name="Robert C."/>
            <person name="Azhar E.I."/>
            <person name="Raoult D."/>
            <person name="Fournier P.E."/>
        </authorList>
    </citation>
    <scope>NUCLEOTIDE SEQUENCE [LARGE SCALE GENOMIC DNA]</scope>
    <source>
        <strain evidence="2 3">P558</strain>
    </source>
</reference>
<sequence>MRKYGLVIIAGICLAVLVFGHLHWKNISQAAGVEAREAAAKVKEEEKEEREALIQSLKPENNKQQPLIDYLQYKSLTQDRVIVSLVGSNGTSGTGASNSSNSWAGRLEKSLRTDRDDLETLSFINHGHEGYSTEDFLEGKKIEAAIKDNPDLIIFENSLINNHYQSLSLEQTEKDLENIMTKLQKELPNTKILIISPNPVANSKTENSLGLNYLDYIQASEKVIKTNEWTYINSKEEIEKKLKKKNMRLADILTNDNIHPNDQGHYIWFEVMEEYFKLKKEYT</sequence>
<dbReference type="Proteomes" id="UP000182110">
    <property type="component" value="Unassembled WGS sequence"/>
</dbReference>
<dbReference type="InterPro" id="IPR036514">
    <property type="entry name" value="SGNH_hydro_sf"/>
</dbReference>
<feature type="domain" description="SGNH hydrolase-type esterase" evidence="1">
    <location>
        <begin position="90"/>
        <end position="265"/>
    </location>
</feature>
<proteinExistence type="predicted"/>
<evidence type="ECO:0000259" key="1">
    <source>
        <dbReference type="Pfam" id="PF13472"/>
    </source>
</evidence>
<dbReference type="Pfam" id="PF13472">
    <property type="entry name" value="Lipase_GDSL_2"/>
    <property type="match status" value="1"/>
</dbReference>
<dbReference type="AlphaFoldDB" id="A0AAN2PJQ1"/>
<dbReference type="CDD" id="cd00229">
    <property type="entry name" value="SGNH_hydrolase"/>
    <property type="match status" value="1"/>
</dbReference>
<protein>
    <submittedName>
        <fullName evidence="2">EPSX protein</fullName>
    </submittedName>
</protein>
<accession>A0AAN2PJQ1</accession>
<gene>
    <name evidence="2" type="ORF">BN1180_04039</name>
</gene>
<keyword evidence="3" id="KW-1185">Reference proteome</keyword>
<dbReference type="Gene3D" id="3.40.50.1110">
    <property type="entry name" value="SGNH hydrolase"/>
    <property type="match status" value="1"/>
</dbReference>
<comment type="caution">
    <text evidence="2">The sequence shown here is derived from an EMBL/GenBank/DDBJ whole genome shotgun (WGS) entry which is preliminary data.</text>
</comment>
<evidence type="ECO:0000313" key="2">
    <source>
        <dbReference type="EMBL" id="CEG33857.1"/>
    </source>
</evidence>
<dbReference type="RefSeq" id="WP_072273304.1">
    <property type="nucleotide sequence ID" value="NZ_CCXW01000001.1"/>
</dbReference>
<dbReference type="SUPFAM" id="SSF52266">
    <property type="entry name" value="SGNH hydrolase"/>
    <property type="match status" value="1"/>
</dbReference>
<dbReference type="EMBL" id="CCXW01000001">
    <property type="protein sequence ID" value="CEG33857.1"/>
    <property type="molecule type" value="Genomic_DNA"/>
</dbReference>
<name>A0AAN2PJQ1_9BACI</name>